<reference evidence="3 4" key="1">
    <citation type="submission" date="2020-02" db="EMBL/GenBank/DDBJ databases">
        <title>Comparative genomics of sulfur disproportionating microorganisms.</title>
        <authorList>
            <person name="Ward L.M."/>
            <person name="Bertran E."/>
            <person name="Johnston D.T."/>
        </authorList>
    </citation>
    <scope>NUCLEOTIDE SEQUENCE [LARGE SCALE GENOMIC DNA]</scope>
    <source>
        <strain evidence="3 4">DSM 100025</strain>
    </source>
</reference>
<dbReference type="PROSITE" id="PS51831">
    <property type="entry name" value="HD"/>
    <property type="match status" value="1"/>
</dbReference>
<dbReference type="GO" id="GO:0003676">
    <property type="term" value="F:nucleic acid binding"/>
    <property type="evidence" value="ECO:0007669"/>
    <property type="project" value="InterPro"/>
</dbReference>
<dbReference type="InterPro" id="IPR050798">
    <property type="entry name" value="YhaM_exoribonuc/phosphodiest"/>
</dbReference>
<accession>A0A6N9TSX3</accession>
<proteinExistence type="predicted"/>
<dbReference type="Proteomes" id="UP000469346">
    <property type="component" value="Unassembled WGS sequence"/>
</dbReference>
<dbReference type="GO" id="GO:0031125">
    <property type="term" value="P:rRNA 3'-end processing"/>
    <property type="evidence" value="ECO:0007669"/>
    <property type="project" value="TreeGrafter"/>
</dbReference>
<evidence type="ECO:0000256" key="1">
    <source>
        <dbReference type="ARBA" id="ARBA00022801"/>
    </source>
</evidence>
<dbReference type="RefSeq" id="WP_163298685.1">
    <property type="nucleotide sequence ID" value="NZ_JAAGRR010000065.1"/>
</dbReference>
<gene>
    <name evidence="3" type="ORF">G3N55_06790</name>
</gene>
<dbReference type="Pfam" id="PF01966">
    <property type="entry name" value="HD"/>
    <property type="match status" value="1"/>
</dbReference>
<dbReference type="GO" id="GO:0016787">
    <property type="term" value="F:hydrolase activity"/>
    <property type="evidence" value="ECO:0007669"/>
    <property type="project" value="UniProtKB-KW"/>
</dbReference>
<keyword evidence="1" id="KW-0378">Hydrolase</keyword>
<dbReference type="SUPFAM" id="SSF109604">
    <property type="entry name" value="HD-domain/PDEase-like"/>
    <property type="match status" value="1"/>
</dbReference>
<dbReference type="NCBIfam" id="TIGR00277">
    <property type="entry name" value="HDIG"/>
    <property type="match status" value="1"/>
</dbReference>
<dbReference type="Pfam" id="PF01336">
    <property type="entry name" value="tRNA_anti-codon"/>
    <property type="match status" value="1"/>
</dbReference>
<evidence type="ECO:0000313" key="3">
    <source>
        <dbReference type="EMBL" id="NDY42547.1"/>
    </source>
</evidence>
<dbReference type="SMART" id="SM00471">
    <property type="entry name" value="HDc"/>
    <property type="match status" value="1"/>
</dbReference>
<dbReference type="PANTHER" id="PTHR37294:SF1">
    <property type="entry name" value="3'-5' EXORIBONUCLEASE YHAM"/>
    <property type="match status" value="1"/>
</dbReference>
<dbReference type="InterPro" id="IPR004365">
    <property type="entry name" value="NA-bd_OB_tRNA"/>
</dbReference>
<dbReference type="InterPro" id="IPR003607">
    <property type="entry name" value="HD/PDEase_dom"/>
</dbReference>
<dbReference type="PANTHER" id="PTHR37294">
    <property type="entry name" value="3'-5' EXORIBONUCLEASE YHAM"/>
    <property type="match status" value="1"/>
</dbReference>
<dbReference type="CDD" id="cd04492">
    <property type="entry name" value="YhaM_OBF_like"/>
    <property type="match status" value="1"/>
</dbReference>
<dbReference type="InterPro" id="IPR006675">
    <property type="entry name" value="HDIG_dom"/>
</dbReference>
<keyword evidence="4" id="KW-1185">Reference proteome</keyword>
<evidence type="ECO:0000259" key="2">
    <source>
        <dbReference type="PROSITE" id="PS51831"/>
    </source>
</evidence>
<dbReference type="CDD" id="cd00077">
    <property type="entry name" value="HDc"/>
    <property type="match status" value="1"/>
</dbReference>
<dbReference type="InterPro" id="IPR006674">
    <property type="entry name" value="HD_domain"/>
</dbReference>
<comment type="caution">
    <text evidence="3">The sequence shown here is derived from an EMBL/GenBank/DDBJ whole genome shotgun (WGS) entry which is preliminary data.</text>
</comment>
<feature type="domain" description="HD" evidence="2">
    <location>
        <begin position="163"/>
        <end position="285"/>
    </location>
</feature>
<organism evidence="3 4">
    <name type="scientific">Dissulfurirhabdus thermomarina</name>
    <dbReference type="NCBI Taxonomy" id="1765737"/>
    <lineage>
        <taxon>Bacteria</taxon>
        <taxon>Deltaproteobacteria</taxon>
        <taxon>Dissulfurirhabdaceae</taxon>
        <taxon>Dissulfurirhabdus</taxon>
    </lineage>
</organism>
<dbReference type="AlphaFoldDB" id="A0A6N9TSX3"/>
<protein>
    <submittedName>
        <fullName evidence="3">HD domain-containing protein</fullName>
    </submittedName>
</protein>
<dbReference type="EMBL" id="JAAGRR010000065">
    <property type="protein sequence ID" value="NDY42547.1"/>
    <property type="molecule type" value="Genomic_DNA"/>
</dbReference>
<evidence type="ECO:0000313" key="4">
    <source>
        <dbReference type="Proteomes" id="UP000469346"/>
    </source>
</evidence>
<sequence length="336" mass="37347">MEKGIYIRDIQPNTTVEGTFCVQSRRLLETRNGAPYLALTLMDRTGDMEARVWDRARELAPVCGEGSYLRVRAEAQVFRDATQLKVLDLEPVPEADVTPADFLPATPEDREALWEELRRLAGEIGDEVLQGLVRAVFSDRDFRRAFYEAPAAKRMHHAYLGGLLEHTVAVGSLALDVAGRYPRLDRDLLLAGALLHDIGKVVEFRFDRPPLDYTDQGRLIGHMVLGTSLVDRFAAAAGLPADHHRLLALKHLVLSHHGQREFGAPVLPMMEEAVALNLIDDLDAKLNYLSGLRGEVEGEGYGWTPYQRLLDRYFFLPGAAEEAAEAPAAELRGRGA</sequence>
<name>A0A6N9TSX3_DISTH</name>
<dbReference type="Gene3D" id="1.10.3210.10">
    <property type="entry name" value="Hypothetical protein af1432"/>
    <property type="match status" value="1"/>
</dbReference>